<dbReference type="PROSITE" id="PS00893">
    <property type="entry name" value="NUDIX_BOX"/>
    <property type="match status" value="1"/>
</dbReference>
<name>A0ABP8X1L8_9ACTN</name>
<dbReference type="CDD" id="cd04683">
    <property type="entry name" value="NUDIX_Hydrolase"/>
    <property type="match status" value="1"/>
</dbReference>
<reference evidence="8" key="1">
    <citation type="journal article" date="2019" name="Int. J. Syst. Evol. Microbiol.">
        <title>The Global Catalogue of Microorganisms (GCM) 10K type strain sequencing project: providing services to taxonomists for standard genome sequencing and annotation.</title>
        <authorList>
            <consortium name="The Broad Institute Genomics Platform"/>
            <consortium name="The Broad Institute Genome Sequencing Center for Infectious Disease"/>
            <person name="Wu L."/>
            <person name="Ma J."/>
        </authorList>
    </citation>
    <scope>NUCLEOTIDE SEQUENCE [LARGE SCALE GENOMIC DNA]</scope>
    <source>
        <strain evidence="8">JCM 18531</strain>
    </source>
</reference>
<comment type="cofactor">
    <cofactor evidence="1">
        <name>Mg(2+)</name>
        <dbReference type="ChEBI" id="CHEBI:18420"/>
    </cofactor>
</comment>
<dbReference type="InterPro" id="IPR000086">
    <property type="entry name" value="NUDIX_hydrolase_dom"/>
</dbReference>
<protein>
    <recommendedName>
        <fullName evidence="6">Nudix hydrolase domain-containing protein</fullName>
    </recommendedName>
</protein>
<evidence type="ECO:0000313" key="7">
    <source>
        <dbReference type="EMBL" id="GAA4699082.1"/>
    </source>
</evidence>
<dbReference type="RefSeq" id="WP_345520545.1">
    <property type="nucleotide sequence ID" value="NZ_BAABKM010000002.1"/>
</dbReference>
<evidence type="ECO:0000256" key="2">
    <source>
        <dbReference type="ARBA" id="ARBA00005582"/>
    </source>
</evidence>
<dbReference type="EMBL" id="BAABKM010000002">
    <property type="protein sequence ID" value="GAA4699082.1"/>
    <property type="molecule type" value="Genomic_DNA"/>
</dbReference>
<evidence type="ECO:0000256" key="5">
    <source>
        <dbReference type="ARBA" id="ARBA00022842"/>
    </source>
</evidence>
<dbReference type="PANTHER" id="PTHR43758:SF8">
    <property type="entry name" value="8-OXO-DGTP DIPHOSPHATASE YTKD-RELATED"/>
    <property type="match status" value="1"/>
</dbReference>
<dbReference type="PROSITE" id="PS51462">
    <property type="entry name" value="NUDIX"/>
    <property type="match status" value="1"/>
</dbReference>
<evidence type="ECO:0000256" key="4">
    <source>
        <dbReference type="ARBA" id="ARBA00022801"/>
    </source>
</evidence>
<evidence type="ECO:0000313" key="8">
    <source>
        <dbReference type="Proteomes" id="UP001499974"/>
    </source>
</evidence>
<dbReference type="PANTHER" id="PTHR43758">
    <property type="entry name" value="7,8-DIHYDRO-8-OXOGUANINE TRIPHOSPHATASE"/>
    <property type="match status" value="1"/>
</dbReference>
<accession>A0ABP8X1L8</accession>
<keyword evidence="5" id="KW-0460">Magnesium</keyword>
<dbReference type="InterPro" id="IPR020084">
    <property type="entry name" value="NUDIX_hydrolase_CS"/>
</dbReference>
<evidence type="ECO:0000256" key="1">
    <source>
        <dbReference type="ARBA" id="ARBA00001946"/>
    </source>
</evidence>
<dbReference type="Pfam" id="PF00293">
    <property type="entry name" value="NUDIX"/>
    <property type="match status" value="1"/>
</dbReference>
<evidence type="ECO:0000256" key="3">
    <source>
        <dbReference type="ARBA" id="ARBA00022723"/>
    </source>
</evidence>
<dbReference type="Proteomes" id="UP001499974">
    <property type="component" value="Unassembled WGS sequence"/>
</dbReference>
<keyword evidence="8" id="KW-1185">Reference proteome</keyword>
<dbReference type="InterPro" id="IPR015797">
    <property type="entry name" value="NUDIX_hydrolase-like_dom_sf"/>
</dbReference>
<sequence>MTQGPTHGRFVVVPAAYVFLLRDGDAGTEVLLQLRQNTGYMDDHWAAAAAGHVERGETAYDAAHREAHEELGVSDLDLVFVTSMQRTGHDEPIDERVDFFFTARSWSGEPRIVEPDKAADLRWCPLDALPDPVVPHERSVLESLRTGTTTAYSTFGF</sequence>
<dbReference type="Gene3D" id="3.90.79.10">
    <property type="entry name" value="Nucleoside Triphosphate Pyrophosphohydrolase"/>
    <property type="match status" value="1"/>
</dbReference>
<feature type="domain" description="Nudix hydrolase" evidence="6">
    <location>
        <begin position="11"/>
        <end position="146"/>
    </location>
</feature>
<comment type="similarity">
    <text evidence="2">Belongs to the Nudix hydrolase family.</text>
</comment>
<evidence type="ECO:0000259" key="6">
    <source>
        <dbReference type="PROSITE" id="PS51462"/>
    </source>
</evidence>
<dbReference type="SUPFAM" id="SSF55811">
    <property type="entry name" value="Nudix"/>
    <property type="match status" value="1"/>
</dbReference>
<organism evidence="7 8">
    <name type="scientific">Nocardioides conyzicola</name>
    <dbReference type="NCBI Taxonomy" id="1651781"/>
    <lineage>
        <taxon>Bacteria</taxon>
        <taxon>Bacillati</taxon>
        <taxon>Actinomycetota</taxon>
        <taxon>Actinomycetes</taxon>
        <taxon>Propionibacteriales</taxon>
        <taxon>Nocardioidaceae</taxon>
        <taxon>Nocardioides</taxon>
    </lineage>
</organism>
<comment type="caution">
    <text evidence="7">The sequence shown here is derived from an EMBL/GenBank/DDBJ whole genome shotgun (WGS) entry which is preliminary data.</text>
</comment>
<keyword evidence="4" id="KW-0378">Hydrolase</keyword>
<proteinExistence type="inferred from homology"/>
<gene>
    <name evidence="7" type="ORF">GCM10023349_14180</name>
</gene>
<keyword evidence="3" id="KW-0479">Metal-binding</keyword>